<protein>
    <submittedName>
        <fullName evidence="1">Nucleotidyl transferase AbiEii/AbiGii toxin family protein</fullName>
    </submittedName>
</protein>
<evidence type="ECO:0000313" key="1">
    <source>
        <dbReference type="EMBL" id="MCP9271240.1"/>
    </source>
</evidence>
<reference evidence="1 2" key="1">
    <citation type="submission" date="2022-06" db="EMBL/GenBank/DDBJ databases">
        <title>Mycolicibacterium sp. CAU 1645 isolated from seawater.</title>
        <authorList>
            <person name="Kim W."/>
        </authorList>
    </citation>
    <scope>NUCLEOTIDE SEQUENCE [LARGE SCALE GENOMIC DNA]</scope>
    <source>
        <strain evidence="1 2">CAU 1645</strain>
    </source>
</reference>
<name>A0ABT1LWF9_9MYCO</name>
<dbReference type="GO" id="GO:0016740">
    <property type="term" value="F:transferase activity"/>
    <property type="evidence" value="ECO:0007669"/>
    <property type="project" value="UniProtKB-KW"/>
</dbReference>
<comment type="caution">
    <text evidence="1">The sequence shown here is derived from an EMBL/GenBank/DDBJ whole genome shotgun (WGS) entry which is preliminary data.</text>
</comment>
<sequence length="298" mass="32829">MNAGPRDDAGQRAYRELQKRAKASGRNTQELLDLYALEGFLARLATSDARDDFILKGGVLLAAFGNRRPTRDVDLAAENISNAPSSVLSQIVNVCEAALPIDDGVQFSTAGATAEVIREEDDYSGVRVSVDARIGKVRLRFHVDVNIGDPIIPGPDIVSVPRLLDGDPIELRGYPLHMVLAEKIVTAVQRGTANTRWRDFGDIWTLTRSHSVSGSTLRDAIREVAAHRVVALASLADVLDGYADLSQPKWEQWRRRHTRDDLPPRLHPVIESVIEFADPVLTGDASAQVWDPDRTAWQ</sequence>
<gene>
    <name evidence="1" type="ORF">NM203_03460</name>
</gene>
<evidence type="ECO:0000313" key="2">
    <source>
        <dbReference type="Proteomes" id="UP001651690"/>
    </source>
</evidence>
<dbReference type="RefSeq" id="WP_255058214.1">
    <property type="nucleotide sequence ID" value="NZ_JANDBD010000001.1"/>
</dbReference>
<proteinExistence type="predicted"/>
<accession>A0ABT1LWF9</accession>
<dbReference type="Pfam" id="PF08843">
    <property type="entry name" value="AbiEii"/>
    <property type="match status" value="1"/>
</dbReference>
<keyword evidence="1" id="KW-0808">Transferase</keyword>
<organism evidence="1 2">
    <name type="scientific">Mycolicibacterium arenosum</name>
    <dbReference type="NCBI Taxonomy" id="2952157"/>
    <lineage>
        <taxon>Bacteria</taxon>
        <taxon>Bacillati</taxon>
        <taxon>Actinomycetota</taxon>
        <taxon>Actinomycetes</taxon>
        <taxon>Mycobacteriales</taxon>
        <taxon>Mycobacteriaceae</taxon>
        <taxon>Mycolicibacterium</taxon>
    </lineage>
</organism>
<dbReference type="InterPro" id="IPR014942">
    <property type="entry name" value="AbiEii"/>
</dbReference>
<keyword evidence="2" id="KW-1185">Reference proteome</keyword>
<dbReference type="EMBL" id="JANDBD010000001">
    <property type="protein sequence ID" value="MCP9271240.1"/>
    <property type="molecule type" value="Genomic_DNA"/>
</dbReference>
<dbReference type="Proteomes" id="UP001651690">
    <property type="component" value="Unassembled WGS sequence"/>
</dbReference>